<gene>
    <name evidence="1" type="ORF">K3G42_005041</name>
</gene>
<evidence type="ECO:0000313" key="2">
    <source>
        <dbReference type="Proteomes" id="UP000827872"/>
    </source>
</evidence>
<organism evidence="1 2">
    <name type="scientific">Sphaerodactylus townsendi</name>
    <dbReference type="NCBI Taxonomy" id="933632"/>
    <lineage>
        <taxon>Eukaryota</taxon>
        <taxon>Metazoa</taxon>
        <taxon>Chordata</taxon>
        <taxon>Craniata</taxon>
        <taxon>Vertebrata</taxon>
        <taxon>Euteleostomi</taxon>
        <taxon>Lepidosauria</taxon>
        <taxon>Squamata</taxon>
        <taxon>Bifurcata</taxon>
        <taxon>Gekkota</taxon>
        <taxon>Sphaerodactylidae</taxon>
        <taxon>Sphaerodactylus</taxon>
    </lineage>
</organism>
<reference evidence="1" key="1">
    <citation type="submission" date="2021-08" db="EMBL/GenBank/DDBJ databases">
        <title>The first chromosome-level gecko genome reveals the dynamic sex chromosomes of Neotropical dwarf geckos (Sphaerodactylidae: Sphaerodactylus).</title>
        <authorList>
            <person name="Pinto B.J."/>
            <person name="Keating S.E."/>
            <person name="Gamble T."/>
        </authorList>
    </citation>
    <scope>NUCLEOTIDE SEQUENCE</scope>
    <source>
        <strain evidence="1">TG3544</strain>
    </source>
</reference>
<dbReference type="EMBL" id="CM037618">
    <property type="protein sequence ID" value="KAH7999096.1"/>
    <property type="molecule type" value="Genomic_DNA"/>
</dbReference>
<protein>
    <submittedName>
        <fullName evidence="1">Uncharacterized protein</fullName>
    </submittedName>
</protein>
<sequence>MQAVQCSDYALAQFSYLQRLLFVHGRWSYLRICKFLRYFFYKTFAGMMSQIWFAFYTGFTAQPLLEGWFLALYNVFYTSYPVLCMGMFEQDVSAEKSLKCPELYKAGQKDLFFNFRTFCLSFLQGSFVSLVSFYVALWAFEDKASIKIVGDYQSFAMIIATSAILTVTVEIILDIKFWTVFSVLAIFLSLVLYCLCSYFTQSFQAYLTAPTVFQFPDASKNALTDPTALLVILLSVTVNIIPSLAARFLCSVMVQRTMSEMAQVRDLKMKTSMVELRSHVRRDSHWSRSSYAFSHKEGYANLISTGASLRSKGPRVRGELNGFGPTSLPGQEDSVPPADVACSRDAATQQTFLPC</sequence>
<dbReference type="Proteomes" id="UP000827872">
    <property type="component" value="Linkage Group LG05"/>
</dbReference>
<accession>A0ACB8F2E7</accession>
<keyword evidence="2" id="KW-1185">Reference proteome</keyword>
<name>A0ACB8F2E7_9SAUR</name>
<proteinExistence type="predicted"/>
<evidence type="ECO:0000313" key="1">
    <source>
        <dbReference type="EMBL" id="KAH7999096.1"/>
    </source>
</evidence>
<comment type="caution">
    <text evidence="1">The sequence shown here is derived from an EMBL/GenBank/DDBJ whole genome shotgun (WGS) entry which is preliminary data.</text>
</comment>